<proteinExistence type="predicted"/>
<dbReference type="PATRIC" id="fig|1122169.6.peg.2038"/>
<sequence>MTGIKIDNTILPQTEESDVKPMSFLMKMAMNEFLILLLSTFRTQEEVVGYIAQHKINLSSPTVEFPLSTKMLASMNASEEGLSDVLDQNNISSDEKEKILANFRFFSKAPKPSETTANTTTNSLS</sequence>
<gene>
    <name evidence="1" type="ORF">Lsha_1776</name>
</gene>
<dbReference type="AlphaFoldDB" id="A0A0W0YT59"/>
<dbReference type="EMBL" id="LNYW01000046">
    <property type="protein sequence ID" value="KTD60026.1"/>
    <property type="molecule type" value="Genomic_DNA"/>
</dbReference>
<organism evidence="1 2">
    <name type="scientific">Legionella shakespearei DSM 23087</name>
    <dbReference type="NCBI Taxonomy" id="1122169"/>
    <lineage>
        <taxon>Bacteria</taxon>
        <taxon>Pseudomonadati</taxon>
        <taxon>Pseudomonadota</taxon>
        <taxon>Gammaproteobacteria</taxon>
        <taxon>Legionellales</taxon>
        <taxon>Legionellaceae</taxon>
        <taxon>Legionella</taxon>
    </lineage>
</organism>
<name>A0A0W0YT59_9GAMM</name>
<accession>A0A0W0YT59</accession>
<dbReference type="Proteomes" id="UP000054600">
    <property type="component" value="Unassembled WGS sequence"/>
</dbReference>
<comment type="caution">
    <text evidence="1">The sequence shown here is derived from an EMBL/GenBank/DDBJ whole genome shotgun (WGS) entry which is preliminary data.</text>
</comment>
<dbReference type="RefSeq" id="WP_018576037.1">
    <property type="nucleotide sequence ID" value="NZ_KB892382.1"/>
</dbReference>
<reference evidence="1 2" key="1">
    <citation type="submission" date="2015-11" db="EMBL/GenBank/DDBJ databases">
        <title>Genomic analysis of 38 Legionella species identifies large and diverse effector repertoires.</title>
        <authorList>
            <person name="Burstein D."/>
            <person name="Amaro F."/>
            <person name="Zusman T."/>
            <person name="Lifshitz Z."/>
            <person name="Cohen O."/>
            <person name="Gilbert J.A."/>
            <person name="Pupko T."/>
            <person name="Shuman H.A."/>
            <person name="Segal G."/>
        </authorList>
    </citation>
    <scope>NUCLEOTIDE SEQUENCE [LARGE SCALE GENOMIC DNA]</scope>
    <source>
        <strain evidence="1 2">ATCC 49655</strain>
    </source>
</reference>
<evidence type="ECO:0000313" key="2">
    <source>
        <dbReference type="Proteomes" id="UP000054600"/>
    </source>
</evidence>
<evidence type="ECO:0000313" key="1">
    <source>
        <dbReference type="EMBL" id="KTD60026.1"/>
    </source>
</evidence>
<keyword evidence="2" id="KW-1185">Reference proteome</keyword>
<protein>
    <submittedName>
        <fullName evidence="1">Uncharacterized protein</fullName>
    </submittedName>
</protein>